<sequence length="73" mass="7972">MHHNITEMKKISTHLFADVLGIDGKQNKSLTTTATTTTAAALLTLVRILSPNVPAECKLARFACDFHHITAKL</sequence>
<dbReference type="Proteomes" id="UP000054630">
    <property type="component" value="Unassembled WGS sequence"/>
</dbReference>
<gene>
    <name evidence="1" type="ORF">T07_11528</name>
</gene>
<evidence type="ECO:0000313" key="2">
    <source>
        <dbReference type="Proteomes" id="UP000054630"/>
    </source>
</evidence>
<organism evidence="1 2">
    <name type="scientific">Trichinella nelsoni</name>
    <dbReference type="NCBI Taxonomy" id="6336"/>
    <lineage>
        <taxon>Eukaryota</taxon>
        <taxon>Metazoa</taxon>
        <taxon>Ecdysozoa</taxon>
        <taxon>Nematoda</taxon>
        <taxon>Enoplea</taxon>
        <taxon>Dorylaimia</taxon>
        <taxon>Trichinellida</taxon>
        <taxon>Trichinellidae</taxon>
        <taxon>Trichinella</taxon>
    </lineage>
</organism>
<comment type="caution">
    <text evidence="1">The sequence shown here is derived from an EMBL/GenBank/DDBJ whole genome shotgun (WGS) entry which is preliminary data.</text>
</comment>
<accession>A0A0V0RWH3</accession>
<reference evidence="1 2" key="1">
    <citation type="submission" date="2015-01" db="EMBL/GenBank/DDBJ databases">
        <title>Evolution of Trichinella species and genotypes.</title>
        <authorList>
            <person name="Korhonen P.K."/>
            <person name="Edoardo P."/>
            <person name="Giuseppe L.R."/>
            <person name="Gasser R.B."/>
        </authorList>
    </citation>
    <scope>NUCLEOTIDE SEQUENCE [LARGE SCALE GENOMIC DNA]</scope>
    <source>
        <strain evidence="1">ISS37</strain>
    </source>
</reference>
<name>A0A0V0RWH3_9BILA</name>
<evidence type="ECO:0000313" key="1">
    <source>
        <dbReference type="EMBL" id="KRX18820.1"/>
    </source>
</evidence>
<protein>
    <submittedName>
        <fullName evidence="1">Uncharacterized protein</fullName>
    </submittedName>
</protein>
<dbReference type="EMBL" id="JYDL01000067">
    <property type="protein sequence ID" value="KRX18820.1"/>
    <property type="molecule type" value="Genomic_DNA"/>
</dbReference>
<dbReference type="AlphaFoldDB" id="A0A0V0RWH3"/>
<keyword evidence="2" id="KW-1185">Reference proteome</keyword>
<proteinExistence type="predicted"/>